<dbReference type="RefSeq" id="WP_269483962.1">
    <property type="nucleotide sequence ID" value="NZ_JAPXGO010000008.1"/>
</dbReference>
<evidence type="ECO:0000256" key="2">
    <source>
        <dbReference type="ARBA" id="ARBA00022747"/>
    </source>
</evidence>
<dbReference type="GO" id="GO:0032259">
    <property type="term" value="P:methylation"/>
    <property type="evidence" value="ECO:0007669"/>
    <property type="project" value="UniProtKB-KW"/>
</dbReference>
<keyword evidence="5" id="KW-0489">Methyltransferase</keyword>
<dbReference type="PROSITE" id="PS00092">
    <property type="entry name" value="N6_MTASE"/>
    <property type="match status" value="1"/>
</dbReference>
<reference evidence="5" key="1">
    <citation type="submission" date="2022-12" db="EMBL/GenBank/DDBJ databases">
        <title>Species Delineation and Comparative Genomics within the Campylobacter ureolyticus Complex.</title>
        <authorList>
            <person name="Maki J."/>
            <person name="Howard M."/>
            <person name="Connelly S."/>
            <person name="Hardy D.J."/>
            <person name="Cameron A."/>
        </authorList>
    </citation>
    <scope>NUCLEOTIDE SEQUENCE</scope>
    <source>
        <strain evidence="5">URMC_787</strain>
    </source>
</reference>
<organism evidence="5 6">
    <name type="scientific">Campylobacter ureolyticus</name>
    <dbReference type="NCBI Taxonomy" id="827"/>
    <lineage>
        <taxon>Bacteria</taxon>
        <taxon>Pseudomonadati</taxon>
        <taxon>Campylobacterota</taxon>
        <taxon>Epsilonproteobacteria</taxon>
        <taxon>Campylobacterales</taxon>
        <taxon>Campylobacteraceae</taxon>
        <taxon>Campylobacter</taxon>
    </lineage>
</organism>
<evidence type="ECO:0000259" key="4">
    <source>
        <dbReference type="Pfam" id="PF13588"/>
    </source>
</evidence>
<proteinExistence type="inferred from homology"/>
<dbReference type="InterPro" id="IPR052916">
    <property type="entry name" value="Type-I_RE_MTase_Subunit"/>
</dbReference>
<comment type="similarity">
    <text evidence="1">Belongs to the N(4)/N(6)-methyltransferase family.</text>
</comment>
<dbReference type="InterPro" id="IPR003356">
    <property type="entry name" value="DNA_methylase_A-5"/>
</dbReference>
<feature type="domain" description="Type I restriction enzyme R protein N-terminal" evidence="4">
    <location>
        <begin position="46"/>
        <end position="110"/>
    </location>
</feature>
<dbReference type="Pfam" id="PF02384">
    <property type="entry name" value="N6_Mtase"/>
    <property type="match status" value="1"/>
</dbReference>
<dbReference type="GO" id="GO:0003677">
    <property type="term" value="F:DNA binding"/>
    <property type="evidence" value="ECO:0007669"/>
    <property type="project" value="InterPro"/>
</dbReference>
<sequence>MHNNIKDYIDKSENKAVVHFDIKKSEVEYSSDITQHRKIKKLSGDEEYVRAYILTKLVNELGYRLENIEIEKEYDIGRPKVNKPRIDVIVKDDHGNAFLYIELKSPQDYEKDKDEVIEKQLFNLASQETGLGNTVKYLVLYTVETLESEIKDKCIVIDYQKFTSFDTWKNARDFADALPKHYGKAQKEPYIKGGKKDLETNFTHEQLDALRKNLHNVLWGGGGTDDNEIFSSLVNLILAKIQDESEKEKSEKYDFQIFSYKDGESFESNDELFERINKLYRRALKKRLNILDESKLKKSFVVDENKFSLNKLKYTVSELESFSFVDGKNSFDGKDILGDFFEGIIREGFKQTKGQFFTHINIVKFILWGLQLDRLAIERVNNDLELPYLIDPSAGSGTFLIEYMKFITENLKRRFKNKLRETRDVEDKFHQWFMPNHRENKWASDFIYGIEINFNLGTATKVNMILHGDGSTNIFVKDGLLPFRFYDKESAPNFLKQYEPDALYADKEVNGNFDCIVTNPPFSVNLDNDTKKGIKSEFLFGAKKNSENLFIERWYQLLKPNGRVGAVLPESVFDTTENKYIRLFIYKYFKVKAVVSLPQLAFEPFTKTKTSLLFAQKKTKAEVEKWDELWSNYSDEWNKLKTRCENLQAIYFSEKKREKLPSVKNLNEKDETAILTRMLKDYVEASDKNLSPKELIKKYRDELKELCTYDKDTKDMFGFVNTWWVFGEVAKELNYKIFMAEAENIGYKRTKRGEKPAPNELYWVNEQGKVFLVDDGIKFREVKRKPWIFKRIQGIKKTVLDYLREVKWD</sequence>
<evidence type="ECO:0000313" key="6">
    <source>
        <dbReference type="Proteomes" id="UP001075225"/>
    </source>
</evidence>
<comment type="caution">
    <text evidence="5">The sequence shown here is derived from an EMBL/GenBank/DDBJ whole genome shotgun (WGS) entry which is preliminary data.</text>
</comment>
<dbReference type="InterPro" id="IPR002052">
    <property type="entry name" value="DNA_methylase_N6_adenine_CS"/>
</dbReference>
<gene>
    <name evidence="5" type="ORF">O6B32_08035</name>
</gene>
<dbReference type="PANTHER" id="PTHR42998">
    <property type="entry name" value="TYPE I RESTRICTION ENZYME HINDVIIP M PROTEIN-RELATED"/>
    <property type="match status" value="1"/>
</dbReference>
<dbReference type="EMBL" id="JAPXGO010000008">
    <property type="protein sequence ID" value="MCZ6160428.1"/>
    <property type="molecule type" value="Genomic_DNA"/>
</dbReference>
<dbReference type="PANTHER" id="PTHR42998:SF1">
    <property type="entry name" value="TYPE I RESTRICTION ENZYME HINDI METHYLASE SUBUNIT"/>
    <property type="match status" value="1"/>
</dbReference>
<dbReference type="Proteomes" id="UP001075225">
    <property type="component" value="Unassembled WGS sequence"/>
</dbReference>
<dbReference type="Pfam" id="PF13588">
    <property type="entry name" value="HSDR_N_2"/>
    <property type="match status" value="1"/>
</dbReference>
<dbReference type="GO" id="GO:0008170">
    <property type="term" value="F:N-methyltransferase activity"/>
    <property type="evidence" value="ECO:0007669"/>
    <property type="project" value="InterPro"/>
</dbReference>
<dbReference type="GO" id="GO:0009307">
    <property type="term" value="P:DNA restriction-modification system"/>
    <property type="evidence" value="ECO:0007669"/>
    <property type="project" value="UniProtKB-KW"/>
</dbReference>
<dbReference type="InterPro" id="IPR029464">
    <property type="entry name" value="HSDR_N"/>
</dbReference>
<dbReference type="Gene3D" id="3.40.50.150">
    <property type="entry name" value="Vaccinia Virus protein VP39"/>
    <property type="match status" value="1"/>
</dbReference>
<name>A0A9Q4KIU6_9BACT</name>
<keyword evidence="2" id="KW-0680">Restriction system</keyword>
<dbReference type="PRINTS" id="PR00507">
    <property type="entry name" value="N12N6MTFRASE"/>
</dbReference>
<keyword evidence="5" id="KW-0808">Transferase</keyword>
<dbReference type="AlphaFoldDB" id="A0A9Q4KIU6"/>
<feature type="domain" description="DNA methylase adenine-specific" evidence="3">
    <location>
        <begin position="334"/>
        <end position="697"/>
    </location>
</feature>
<dbReference type="SUPFAM" id="SSF53335">
    <property type="entry name" value="S-adenosyl-L-methionine-dependent methyltransferases"/>
    <property type="match status" value="1"/>
</dbReference>
<evidence type="ECO:0000256" key="1">
    <source>
        <dbReference type="ARBA" id="ARBA00006594"/>
    </source>
</evidence>
<accession>A0A9Q4KIU6</accession>
<dbReference type="InterPro" id="IPR029063">
    <property type="entry name" value="SAM-dependent_MTases_sf"/>
</dbReference>
<protein>
    <submittedName>
        <fullName evidence="5">N-6 DNA methylase</fullName>
    </submittedName>
</protein>
<evidence type="ECO:0000259" key="3">
    <source>
        <dbReference type="Pfam" id="PF02384"/>
    </source>
</evidence>
<evidence type="ECO:0000313" key="5">
    <source>
        <dbReference type="EMBL" id="MCZ6160428.1"/>
    </source>
</evidence>